<comment type="caution">
    <text evidence="3">The sequence shown here is derived from an EMBL/GenBank/DDBJ whole genome shotgun (WGS) entry which is preliminary data.</text>
</comment>
<feature type="domain" description="LssY-like C-terminal" evidence="2">
    <location>
        <begin position="91"/>
        <end position="199"/>
    </location>
</feature>
<dbReference type="Pfam" id="PF14067">
    <property type="entry name" value="LssY_C"/>
    <property type="match status" value="2"/>
</dbReference>
<accession>A0ABW4YYL8</accession>
<keyword evidence="1" id="KW-0812">Transmembrane</keyword>
<proteinExistence type="predicted"/>
<keyword evidence="4" id="KW-1185">Reference proteome</keyword>
<feature type="transmembrane region" description="Helical" evidence="1">
    <location>
        <begin position="12"/>
        <end position="30"/>
    </location>
</feature>
<dbReference type="RefSeq" id="WP_213350169.1">
    <property type="nucleotide sequence ID" value="NZ_JAHBGB010000002.1"/>
</dbReference>
<sequence>MATPGGPARRVWHWALLAFLAWLALAYAMAPRLWTHHGEQPGLRPLPRVASTLQGRPGDPIDVGLVGTREEILHAMAAAGWQAGDPATARLVYAGRLPDLAFETGEQAETGRRDRVLLWKVLDIGAERRPVWLGAATADRPDPPGSATRRLDPDIDAARDRLIADLDDARALAAIYQVTGLGPTLFGSAGGERYRSDGEIHVGRLAVRGTRAEGPALLIAPPPLVGLKDRLWRVIGDRAGGS</sequence>
<feature type="domain" description="LssY-like C-terminal" evidence="2">
    <location>
        <begin position="46"/>
        <end position="90"/>
    </location>
</feature>
<reference evidence="4" key="1">
    <citation type="journal article" date="2019" name="Int. J. Syst. Evol. Microbiol.">
        <title>The Global Catalogue of Microorganisms (GCM) 10K type strain sequencing project: providing services to taxonomists for standard genome sequencing and annotation.</title>
        <authorList>
            <consortium name="The Broad Institute Genomics Platform"/>
            <consortium name="The Broad Institute Genome Sequencing Center for Infectious Disease"/>
            <person name="Wu L."/>
            <person name="Ma J."/>
        </authorList>
    </citation>
    <scope>NUCLEOTIDE SEQUENCE [LARGE SCALE GENOMIC DNA]</scope>
    <source>
        <strain evidence="4">CCM 7435</strain>
    </source>
</reference>
<keyword evidence="1" id="KW-1133">Transmembrane helix</keyword>
<dbReference type="Proteomes" id="UP001597299">
    <property type="component" value="Unassembled WGS sequence"/>
</dbReference>
<evidence type="ECO:0000313" key="4">
    <source>
        <dbReference type="Proteomes" id="UP001597299"/>
    </source>
</evidence>
<evidence type="ECO:0000256" key="1">
    <source>
        <dbReference type="SAM" id="Phobius"/>
    </source>
</evidence>
<dbReference type="EMBL" id="JBHUHD010000001">
    <property type="protein sequence ID" value="MFD2141324.1"/>
    <property type="molecule type" value="Genomic_DNA"/>
</dbReference>
<evidence type="ECO:0000313" key="3">
    <source>
        <dbReference type="EMBL" id="MFD2141324.1"/>
    </source>
</evidence>
<gene>
    <name evidence="3" type="ORF">ACFSNC_12990</name>
</gene>
<evidence type="ECO:0000259" key="2">
    <source>
        <dbReference type="Pfam" id="PF14067"/>
    </source>
</evidence>
<organism evidence="3 4">
    <name type="scientific">Ancylobacter oerskovii</name>
    <dbReference type="NCBI Taxonomy" id="459519"/>
    <lineage>
        <taxon>Bacteria</taxon>
        <taxon>Pseudomonadati</taxon>
        <taxon>Pseudomonadota</taxon>
        <taxon>Alphaproteobacteria</taxon>
        <taxon>Hyphomicrobiales</taxon>
        <taxon>Xanthobacteraceae</taxon>
        <taxon>Ancylobacter</taxon>
    </lineage>
</organism>
<keyword evidence="1" id="KW-0472">Membrane</keyword>
<protein>
    <submittedName>
        <fullName evidence="3">LssY C-terminal domain-containing protein</fullName>
    </submittedName>
</protein>
<name>A0ABW4YYL8_9HYPH</name>
<dbReference type="InterPro" id="IPR025902">
    <property type="entry name" value="LssY-like-C_dom"/>
</dbReference>